<dbReference type="InterPro" id="IPR027417">
    <property type="entry name" value="P-loop_NTPase"/>
</dbReference>
<dbReference type="GO" id="GO:0000287">
    <property type="term" value="F:magnesium ion binding"/>
    <property type="evidence" value="ECO:0007669"/>
    <property type="project" value="UniProtKB-UniRule"/>
</dbReference>
<dbReference type="UniPathway" id="UPA00053">
    <property type="reaction ID" value="UER00088"/>
</dbReference>
<dbReference type="OrthoDB" id="9800332at2"/>
<evidence type="ECO:0000256" key="7">
    <source>
        <dbReference type="HAMAP-Rule" id="MF_00109"/>
    </source>
</evidence>
<dbReference type="HAMAP" id="MF_00109">
    <property type="entry name" value="Shikimate_kinase"/>
    <property type="match status" value="1"/>
</dbReference>
<dbReference type="InterPro" id="IPR000623">
    <property type="entry name" value="Shikimate_kinase/TSH1"/>
</dbReference>
<dbReference type="GO" id="GO:0009423">
    <property type="term" value="P:chorismate biosynthetic process"/>
    <property type="evidence" value="ECO:0007669"/>
    <property type="project" value="UniProtKB-UniRule"/>
</dbReference>
<feature type="binding site" evidence="7">
    <location>
        <position position="83"/>
    </location>
    <ligand>
        <name>substrate</name>
    </ligand>
</feature>
<keyword evidence="2 7" id="KW-0808">Transferase</keyword>
<reference evidence="8 9" key="1">
    <citation type="submission" date="2019-03" db="EMBL/GenBank/DDBJ databases">
        <title>Primorskyibacter sp. SS33 isolated from sediments.</title>
        <authorList>
            <person name="Xunke S."/>
        </authorList>
    </citation>
    <scope>NUCLEOTIDE SEQUENCE [LARGE SCALE GENOMIC DNA]</scope>
    <source>
        <strain evidence="8 9">SS33</strain>
    </source>
</reference>
<dbReference type="Pfam" id="PF01202">
    <property type="entry name" value="SKI"/>
    <property type="match status" value="1"/>
</dbReference>
<keyword evidence="1 7" id="KW-0028">Amino-acid biosynthesis</keyword>
<dbReference type="EMBL" id="SNAA01000002">
    <property type="protein sequence ID" value="TDL83539.1"/>
    <property type="molecule type" value="Genomic_DNA"/>
</dbReference>
<feature type="binding site" evidence="7">
    <location>
        <position position="19"/>
    </location>
    <ligand>
        <name>Mg(2+)</name>
        <dbReference type="ChEBI" id="CHEBI:18420"/>
    </ligand>
</feature>
<comment type="pathway">
    <text evidence="7">Metabolic intermediate biosynthesis; chorismate biosynthesis; chorismate from D-erythrose 4-phosphate and phosphoenolpyruvate: step 5/7.</text>
</comment>
<evidence type="ECO:0000256" key="4">
    <source>
        <dbReference type="ARBA" id="ARBA00022777"/>
    </source>
</evidence>
<dbReference type="SUPFAM" id="SSF52540">
    <property type="entry name" value="P-loop containing nucleoside triphosphate hydrolases"/>
    <property type="match status" value="1"/>
</dbReference>
<dbReference type="NCBIfam" id="NF010552">
    <property type="entry name" value="PRK13946.1"/>
    <property type="match status" value="1"/>
</dbReference>
<keyword evidence="4 7" id="KW-0418">Kinase</keyword>
<feature type="binding site" evidence="7">
    <location>
        <begin position="15"/>
        <end position="20"/>
    </location>
    <ligand>
        <name>ATP</name>
        <dbReference type="ChEBI" id="CHEBI:30616"/>
    </ligand>
</feature>
<dbReference type="Gene3D" id="3.40.50.300">
    <property type="entry name" value="P-loop containing nucleotide triphosphate hydrolases"/>
    <property type="match status" value="1"/>
</dbReference>
<comment type="catalytic activity">
    <reaction evidence="7">
        <text>shikimate + ATP = 3-phosphoshikimate + ADP + H(+)</text>
        <dbReference type="Rhea" id="RHEA:13121"/>
        <dbReference type="ChEBI" id="CHEBI:15378"/>
        <dbReference type="ChEBI" id="CHEBI:30616"/>
        <dbReference type="ChEBI" id="CHEBI:36208"/>
        <dbReference type="ChEBI" id="CHEBI:145989"/>
        <dbReference type="ChEBI" id="CHEBI:456216"/>
        <dbReference type="EC" id="2.7.1.71"/>
    </reaction>
</comment>
<keyword evidence="7" id="KW-0460">Magnesium</keyword>
<sequence>MGGLLRTVVMVGMPGAGKTAVGTATARRLGVPFRDSDAEIERAARRTIAEIFEREGEPFFRERETAVLRRILSEPPCILSTGGGAYLQARNREAIRAEGVALWLRAELDLLWSRVRHKTTRPLLRTADPRATLAELARAREPFYAEAEIVVDSLPDLTVDQMAGRVAAALKAHPGVIEGPRA</sequence>
<comment type="subcellular location">
    <subcellularLocation>
        <location evidence="7">Cytoplasm</location>
    </subcellularLocation>
</comment>
<dbReference type="InterPro" id="IPR031322">
    <property type="entry name" value="Shikimate/glucono_kinase"/>
</dbReference>
<dbReference type="GO" id="GO:0004765">
    <property type="term" value="F:shikimate kinase activity"/>
    <property type="evidence" value="ECO:0007669"/>
    <property type="project" value="UniProtKB-UniRule"/>
</dbReference>
<keyword evidence="3 7" id="KW-0547">Nucleotide-binding</keyword>
<comment type="subunit">
    <text evidence="7">Monomer.</text>
</comment>
<feature type="binding site" evidence="7">
    <location>
        <position position="121"/>
    </location>
    <ligand>
        <name>ATP</name>
        <dbReference type="ChEBI" id="CHEBI:30616"/>
    </ligand>
</feature>
<dbReference type="PANTHER" id="PTHR21087">
    <property type="entry name" value="SHIKIMATE KINASE"/>
    <property type="match status" value="1"/>
</dbReference>
<dbReference type="PRINTS" id="PR01100">
    <property type="entry name" value="SHIKIMTKNASE"/>
</dbReference>
<keyword evidence="5 7" id="KW-0067">ATP-binding</keyword>
<evidence type="ECO:0000256" key="3">
    <source>
        <dbReference type="ARBA" id="ARBA00022741"/>
    </source>
</evidence>
<comment type="similarity">
    <text evidence="7">Belongs to the shikimate kinase family.</text>
</comment>
<keyword evidence="7" id="KW-0963">Cytoplasm</keyword>
<dbReference type="GO" id="GO:0005524">
    <property type="term" value="F:ATP binding"/>
    <property type="evidence" value="ECO:0007669"/>
    <property type="project" value="UniProtKB-UniRule"/>
</dbReference>
<dbReference type="AlphaFoldDB" id="A0A4V6PPA5"/>
<dbReference type="PANTHER" id="PTHR21087:SF16">
    <property type="entry name" value="SHIKIMATE KINASE 1, CHLOROPLASTIC"/>
    <property type="match status" value="1"/>
</dbReference>
<dbReference type="CDD" id="cd00464">
    <property type="entry name" value="SK"/>
    <property type="match status" value="1"/>
</dbReference>
<keyword evidence="6 7" id="KW-0057">Aromatic amino acid biosynthesis</keyword>
<proteinExistence type="inferred from homology"/>
<gene>
    <name evidence="7" type="primary">aroK</name>
    <name evidence="8" type="ORF">E2L08_02530</name>
</gene>
<evidence type="ECO:0000256" key="6">
    <source>
        <dbReference type="ARBA" id="ARBA00023141"/>
    </source>
</evidence>
<protein>
    <recommendedName>
        <fullName evidence="7">Shikimate kinase</fullName>
        <shortName evidence="7">SK</shortName>
        <ecNumber evidence="7">2.7.1.71</ecNumber>
    </recommendedName>
</protein>
<comment type="caution">
    <text evidence="7">Lacks conserved residue(s) required for the propagation of feature annotation.</text>
</comment>
<dbReference type="GO" id="GO:0009073">
    <property type="term" value="P:aromatic amino acid family biosynthetic process"/>
    <property type="evidence" value="ECO:0007669"/>
    <property type="project" value="UniProtKB-KW"/>
</dbReference>
<dbReference type="EC" id="2.7.1.71" evidence="7"/>
<evidence type="ECO:0000256" key="1">
    <source>
        <dbReference type="ARBA" id="ARBA00022605"/>
    </source>
</evidence>
<name>A0A4V6PPA5_9RHOB</name>
<comment type="cofactor">
    <cofactor evidence="7">
        <name>Mg(2+)</name>
        <dbReference type="ChEBI" id="CHEBI:18420"/>
    </cofactor>
    <text evidence="7">Binds 1 Mg(2+) ion per subunit.</text>
</comment>
<keyword evidence="7" id="KW-0479">Metal-binding</keyword>
<dbReference type="Proteomes" id="UP000295701">
    <property type="component" value="Unassembled WGS sequence"/>
</dbReference>
<accession>A0A4V6PPA5</accession>
<dbReference type="GO" id="GO:0005829">
    <property type="term" value="C:cytosol"/>
    <property type="evidence" value="ECO:0007669"/>
    <property type="project" value="TreeGrafter"/>
</dbReference>
<evidence type="ECO:0000256" key="5">
    <source>
        <dbReference type="ARBA" id="ARBA00022840"/>
    </source>
</evidence>
<evidence type="ECO:0000313" key="8">
    <source>
        <dbReference type="EMBL" id="TDL83539.1"/>
    </source>
</evidence>
<evidence type="ECO:0000313" key="9">
    <source>
        <dbReference type="Proteomes" id="UP000295701"/>
    </source>
</evidence>
<comment type="caution">
    <text evidence="8">The sequence shown here is derived from an EMBL/GenBank/DDBJ whole genome shotgun (WGS) entry which is preliminary data.</text>
</comment>
<organism evidence="8 9">
    <name type="scientific">Palleronia sediminis</name>
    <dbReference type="NCBI Taxonomy" id="2547833"/>
    <lineage>
        <taxon>Bacteria</taxon>
        <taxon>Pseudomonadati</taxon>
        <taxon>Pseudomonadota</taxon>
        <taxon>Alphaproteobacteria</taxon>
        <taxon>Rhodobacterales</taxon>
        <taxon>Roseobacteraceae</taxon>
        <taxon>Palleronia</taxon>
    </lineage>
</organism>
<dbReference type="GO" id="GO:0008652">
    <property type="term" value="P:amino acid biosynthetic process"/>
    <property type="evidence" value="ECO:0007669"/>
    <property type="project" value="UniProtKB-KW"/>
</dbReference>
<comment type="function">
    <text evidence="7">Catalyzes the specific phosphorylation of the 3-hydroxyl group of shikimic acid using ATP as a cosubstrate.</text>
</comment>
<feature type="binding site" evidence="7">
    <location>
        <position position="37"/>
    </location>
    <ligand>
        <name>substrate</name>
    </ligand>
</feature>
<keyword evidence="9" id="KW-1185">Reference proteome</keyword>
<evidence type="ECO:0000256" key="2">
    <source>
        <dbReference type="ARBA" id="ARBA00022679"/>
    </source>
</evidence>
<feature type="binding site" evidence="7">
    <location>
        <position position="140"/>
    </location>
    <ligand>
        <name>substrate</name>
    </ligand>
</feature>
<feature type="binding site" evidence="7">
    <location>
        <position position="61"/>
    </location>
    <ligand>
        <name>substrate</name>
    </ligand>
</feature>